<gene>
    <name evidence="1" type="ORF">FS320_20915</name>
</gene>
<evidence type="ECO:0000313" key="2">
    <source>
        <dbReference type="Proteomes" id="UP000403266"/>
    </source>
</evidence>
<keyword evidence="2" id="KW-1185">Reference proteome</keyword>
<sequence>MPVDRELLRQALNELVRLKSCAENPTRFRAQLYGSALAEWAGQLGVDHLKLDKFVHVRGTVSDR</sequence>
<comment type="caution">
    <text evidence="1">The sequence shown here is derived from an EMBL/GenBank/DDBJ whole genome shotgun (WGS) entry which is preliminary data.</text>
</comment>
<dbReference type="AlphaFoldDB" id="A0A5N7MKZ3"/>
<dbReference type="EMBL" id="VOSK01000096">
    <property type="protein sequence ID" value="MPR27573.1"/>
    <property type="molecule type" value="Genomic_DNA"/>
</dbReference>
<dbReference type="OrthoDB" id="8020995at2"/>
<dbReference type="RefSeq" id="WP_152713896.1">
    <property type="nucleotide sequence ID" value="NZ_VOSJ01000097.1"/>
</dbReference>
<dbReference type="Proteomes" id="UP000403266">
    <property type="component" value="Unassembled WGS sequence"/>
</dbReference>
<reference evidence="1 2" key="1">
    <citation type="journal article" date="2019" name="Syst. Appl. Microbiol.">
        <title>Microvirga tunisiensis sp. nov., a root nodule symbiotic bacterium isolated from Lupinus micranthus and L. luteus grown in Northern Tunisia.</title>
        <authorList>
            <person name="Msaddak A."/>
            <person name="Rejili M."/>
            <person name="Duran D."/>
            <person name="Mars M."/>
            <person name="Palacios J.M."/>
            <person name="Ruiz-Argueso T."/>
            <person name="Rey L."/>
            <person name="Imperial J."/>
        </authorList>
    </citation>
    <scope>NUCLEOTIDE SEQUENCE [LARGE SCALE GENOMIC DNA]</scope>
    <source>
        <strain evidence="1 2">Lmie10</strain>
    </source>
</reference>
<accession>A0A5N7MKZ3</accession>
<proteinExistence type="predicted"/>
<name>A0A5N7MKZ3_9HYPH</name>
<organism evidence="1 2">
    <name type="scientific">Microvirga tunisiensis</name>
    <dbReference type="NCBI Taxonomy" id="2108360"/>
    <lineage>
        <taxon>Bacteria</taxon>
        <taxon>Pseudomonadati</taxon>
        <taxon>Pseudomonadota</taxon>
        <taxon>Alphaproteobacteria</taxon>
        <taxon>Hyphomicrobiales</taxon>
        <taxon>Methylobacteriaceae</taxon>
        <taxon>Microvirga</taxon>
    </lineage>
</organism>
<evidence type="ECO:0000313" key="1">
    <source>
        <dbReference type="EMBL" id="MPR27573.1"/>
    </source>
</evidence>
<protein>
    <submittedName>
        <fullName evidence="1">Uncharacterized protein</fullName>
    </submittedName>
</protein>